<evidence type="ECO:0000256" key="1">
    <source>
        <dbReference type="SAM" id="MobiDB-lite"/>
    </source>
</evidence>
<dbReference type="PANTHER" id="PTHR33273">
    <property type="entry name" value="DOMAIN-CONTAINING PROTEIN, PUTATIVE-RELATED"/>
    <property type="match status" value="1"/>
</dbReference>
<feature type="domain" description="Endonuclease/exonuclease/phosphatase" evidence="2">
    <location>
        <begin position="25"/>
        <end position="135"/>
    </location>
</feature>
<feature type="compositionally biased region" description="Polar residues" evidence="1">
    <location>
        <begin position="272"/>
        <end position="294"/>
    </location>
</feature>
<dbReference type="Pfam" id="PF14529">
    <property type="entry name" value="Exo_endo_phos_2"/>
    <property type="match status" value="1"/>
</dbReference>
<dbReference type="GO" id="GO:0003824">
    <property type="term" value="F:catalytic activity"/>
    <property type="evidence" value="ECO:0007669"/>
    <property type="project" value="InterPro"/>
</dbReference>
<dbReference type="Gene3D" id="3.60.10.10">
    <property type="entry name" value="Endonuclease/exonuclease/phosphatase"/>
    <property type="match status" value="1"/>
</dbReference>
<accession>A0A7R9G3P3</accession>
<dbReference type="InterPro" id="IPR005135">
    <property type="entry name" value="Endo/exonuclease/phosphatase"/>
</dbReference>
<feature type="region of interest" description="Disordered" evidence="1">
    <location>
        <begin position="251"/>
        <end position="294"/>
    </location>
</feature>
<proteinExistence type="predicted"/>
<name>A0A7R9G3P3_TIMSH</name>
<evidence type="ECO:0000259" key="2">
    <source>
        <dbReference type="Pfam" id="PF14529"/>
    </source>
</evidence>
<dbReference type="InterPro" id="IPR036691">
    <property type="entry name" value="Endo/exonu/phosph_ase_sf"/>
</dbReference>
<dbReference type="PANTHER" id="PTHR33273:SF4">
    <property type="entry name" value="ENDONUCLEASE_EXONUCLEASE_PHOSPHATASE DOMAIN-CONTAINING PROTEIN"/>
    <property type="match status" value="1"/>
</dbReference>
<gene>
    <name evidence="3" type="ORF">TSIB3V08_LOCUS8488</name>
</gene>
<evidence type="ECO:0000313" key="3">
    <source>
        <dbReference type="EMBL" id="CAD7264438.1"/>
    </source>
</evidence>
<dbReference type="AlphaFoldDB" id="A0A7R9G3P3"/>
<organism evidence="3">
    <name type="scientific">Timema shepardi</name>
    <name type="common">Walking stick</name>
    <dbReference type="NCBI Taxonomy" id="629360"/>
    <lineage>
        <taxon>Eukaryota</taxon>
        <taxon>Metazoa</taxon>
        <taxon>Ecdysozoa</taxon>
        <taxon>Arthropoda</taxon>
        <taxon>Hexapoda</taxon>
        <taxon>Insecta</taxon>
        <taxon>Pterygota</taxon>
        <taxon>Neoptera</taxon>
        <taxon>Polyneoptera</taxon>
        <taxon>Phasmatodea</taxon>
        <taxon>Timematodea</taxon>
        <taxon>Timematoidea</taxon>
        <taxon>Timematidae</taxon>
        <taxon>Timema</taxon>
    </lineage>
</organism>
<dbReference type="EMBL" id="OC004404">
    <property type="protein sequence ID" value="CAD7264438.1"/>
    <property type="molecule type" value="Genomic_DNA"/>
</dbReference>
<protein>
    <recommendedName>
        <fullName evidence="2">Endonuclease/exonuclease/phosphatase domain-containing protein</fullName>
    </recommendedName>
</protein>
<sequence length="294" mass="33576">MKTNIHDSENLEATTVTVNTKTGHINFVAAYNPPSKILLKTDLDNVTTNNHLLIGGDLNSKNTIWKNRTTNIIRRILEEHSTEADYIVLAPESPTFYPGNHRYRPDVLDVILTNLKITTESLTVLQEMDSDHNPVLCEWDVDTDHQTSWHKPNRLRTPQERSKYNRLKAQVKRTVNTMRITNWNNFVKDTVTSLQKSWTLTKILKGIAKKAGTPAIHGQQGMAYISIDKANAIALTPKKQFQPNQVQDAEFNNAHHPLGLRRMGLRSKDPRQQATNSTEQNYQTHNWNGPKNKN</sequence>
<dbReference type="SUPFAM" id="SSF56219">
    <property type="entry name" value="DNase I-like"/>
    <property type="match status" value="1"/>
</dbReference>
<reference evidence="3" key="1">
    <citation type="submission" date="2020-11" db="EMBL/GenBank/DDBJ databases">
        <authorList>
            <person name="Tran Van P."/>
        </authorList>
    </citation>
    <scope>NUCLEOTIDE SEQUENCE</scope>
</reference>